<dbReference type="RefSeq" id="XP_060292617.1">
    <property type="nucleotide sequence ID" value="XM_060445836.1"/>
</dbReference>
<dbReference type="EMBL" id="JAUIRO010000006">
    <property type="protein sequence ID" value="KAK0709313.1"/>
    <property type="molecule type" value="Genomic_DNA"/>
</dbReference>
<reference evidence="3" key="1">
    <citation type="submission" date="2023-06" db="EMBL/GenBank/DDBJ databases">
        <title>Genome-scale phylogeny and comparative genomics of the fungal order Sordariales.</title>
        <authorList>
            <consortium name="Lawrence Berkeley National Laboratory"/>
            <person name="Hensen N."/>
            <person name="Bonometti L."/>
            <person name="Westerberg I."/>
            <person name="Brannstrom I.O."/>
            <person name="Guillou S."/>
            <person name="Cros-Aarteil S."/>
            <person name="Calhoun S."/>
            <person name="Haridas S."/>
            <person name="Kuo A."/>
            <person name="Mondo S."/>
            <person name="Pangilinan J."/>
            <person name="Riley R."/>
            <person name="LaButti K."/>
            <person name="Andreopoulos B."/>
            <person name="Lipzen A."/>
            <person name="Chen C."/>
            <person name="Yanf M."/>
            <person name="Daum C."/>
            <person name="Ng V."/>
            <person name="Clum A."/>
            <person name="Steindorff A."/>
            <person name="Ohm R."/>
            <person name="Martin F."/>
            <person name="Silar P."/>
            <person name="Natvig D."/>
            <person name="Lalanne C."/>
            <person name="Gautier V."/>
            <person name="Ament-velasquez S.L."/>
            <person name="Kruys A."/>
            <person name="Hutchinson M.I."/>
            <person name="Powell A.J."/>
            <person name="Barry K."/>
            <person name="Miller A.N."/>
            <person name="Grigoriev I.V."/>
            <person name="Debuchy R."/>
            <person name="Gladieux P."/>
            <person name="Thoren M.H."/>
            <person name="Johannesson H."/>
        </authorList>
    </citation>
    <scope>NUCLEOTIDE SEQUENCE</scope>
    <source>
        <strain evidence="3">SMH2392-1A</strain>
    </source>
</reference>
<keyword evidence="4" id="KW-1185">Reference proteome</keyword>
<keyword evidence="1" id="KW-0472">Membrane</keyword>
<organism evidence="3 4">
    <name type="scientific">Lasiosphaeria miniovina</name>
    <dbReference type="NCBI Taxonomy" id="1954250"/>
    <lineage>
        <taxon>Eukaryota</taxon>
        <taxon>Fungi</taxon>
        <taxon>Dikarya</taxon>
        <taxon>Ascomycota</taxon>
        <taxon>Pezizomycotina</taxon>
        <taxon>Sordariomycetes</taxon>
        <taxon>Sordariomycetidae</taxon>
        <taxon>Sordariales</taxon>
        <taxon>Lasiosphaeriaceae</taxon>
        <taxon>Lasiosphaeria</taxon>
    </lineage>
</organism>
<dbReference type="Pfam" id="PF20237">
    <property type="entry name" value="DUF6594"/>
    <property type="match status" value="1"/>
</dbReference>
<feature type="transmembrane region" description="Helical" evidence="1">
    <location>
        <begin position="230"/>
        <end position="248"/>
    </location>
</feature>
<proteinExistence type="predicted"/>
<accession>A0AA40A4S1</accession>
<feature type="transmembrane region" description="Helical" evidence="1">
    <location>
        <begin position="204"/>
        <end position="224"/>
    </location>
</feature>
<feature type="domain" description="DUF6594" evidence="2">
    <location>
        <begin position="25"/>
        <end position="241"/>
    </location>
</feature>
<evidence type="ECO:0000313" key="3">
    <source>
        <dbReference type="EMBL" id="KAK0709313.1"/>
    </source>
</evidence>
<feature type="transmembrane region" description="Helical" evidence="1">
    <location>
        <begin position="174"/>
        <end position="192"/>
    </location>
</feature>
<dbReference type="AlphaFoldDB" id="A0AA40A4S1"/>
<evidence type="ECO:0000259" key="2">
    <source>
        <dbReference type="Pfam" id="PF20237"/>
    </source>
</evidence>
<comment type="caution">
    <text evidence="3">The sequence shown here is derived from an EMBL/GenBank/DDBJ whole genome shotgun (WGS) entry which is preliminary data.</text>
</comment>
<gene>
    <name evidence="3" type="ORF">B0T26DRAFT_754545</name>
</gene>
<keyword evidence="1" id="KW-0812">Transmembrane</keyword>
<dbReference type="Proteomes" id="UP001172101">
    <property type="component" value="Unassembled WGS sequence"/>
</dbReference>
<keyword evidence="1" id="KW-1133">Transmembrane helix</keyword>
<evidence type="ECO:0000256" key="1">
    <source>
        <dbReference type="SAM" id="Phobius"/>
    </source>
</evidence>
<protein>
    <recommendedName>
        <fullName evidence="2">DUF6594 domain-containing protein</fullName>
    </recommendedName>
</protein>
<sequence length="249" mass="28741">MEEAPRNDDNLIQYVCRSLEEEEEFHFLRFEFLQRLNITQYTVKLSQMKSRIQRDGKVEQDQLDDLSETLGNYATAVRNYEELRQHKALDKAQTRTRKLLLQRFFQSSDDYGDPFQSHYCWFKESQERIDPLRRMFMSKLPPRLAFSTHEKEERKKEYTEGQKPKEVSGAVDRVVRLIIALIGGTFLVAPMLIMSIKPSQNKSLITVSSAVLIFAFAVSLVVRVSNIETLVSTATYAAVLVVFVGTTTA</sequence>
<dbReference type="InterPro" id="IPR046529">
    <property type="entry name" value="DUF6594"/>
</dbReference>
<name>A0AA40A4S1_9PEZI</name>
<evidence type="ECO:0000313" key="4">
    <source>
        <dbReference type="Proteomes" id="UP001172101"/>
    </source>
</evidence>
<dbReference type="GeneID" id="85329106"/>